<dbReference type="EMBL" id="CATWHI010000003">
    <property type="protein sequence ID" value="CAJ0741442.1"/>
    <property type="molecule type" value="Genomic_DNA"/>
</dbReference>
<dbReference type="RefSeq" id="WP_316900530.1">
    <property type="nucleotide sequence ID" value="NZ_CATWHI010000003.1"/>
</dbReference>
<name>A0AB72X1N3_9RALS</name>
<evidence type="ECO:0000313" key="2">
    <source>
        <dbReference type="EMBL" id="CAJ0741442.1"/>
    </source>
</evidence>
<keyword evidence="1" id="KW-0472">Membrane</keyword>
<evidence type="ECO:0000313" key="3">
    <source>
        <dbReference type="Proteomes" id="UP001189225"/>
    </source>
</evidence>
<evidence type="ECO:0008006" key="4">
    <source>
        <dbReference type="Google" id="ProtNLM"/>
    </source>
</evidence>
<protein>
    <recommendedName>
        <fullName evidence="4">Transmembrane protein</fullName>
    </recommendedName>
</protein>
<keyword evidence="1" id="KW-0812">Transmembrane</keyword>
<sequence length="97" mass="10403">MPGEGGAPPPRYRGVYAIACSHFGLDIIKAPHLVPFVYFVGALNIMVKREKSVICSVSFLSICASYLSAAAGIFFAYATEALNPGRSKCRENLDAFA</sequence>
<organism evidence="2 3">
    <name type="scientific">Ralstonia edaphi</name>
    <dbReference type="NCBI Taxonomy" id="3058599"/>
    <lineage>
        <taxon>Bacteria</taxon>
        <taxon>Pseudomonadati</taxon>
        <taxon>Pseudomonadota</taxon>
        <taxon>Betaproteobacteria</taxon>
        <taxon>Burkholderiales</taxon>
        <taxon>Burkholderiaceae</taxon>
        <taxon>Ralstonia</taxon>
    </lineage>
</organism>
<dbReference type="Proteomes" id="UP001189225">
    <property type="component" value="Unassembled WGS sequence"/>
</dbReference>
<feature type="transmembrane region" description="Helical" evidence="1">
    <location>
        <begin position="59"/>
        <end position="78"/>
    </location>
</feature>
<evidence type="ECO:0000256" key="1">
    <source>
        <dbReference type="SAM" id="Phobius"/>
    </source>
</evidence>
<reference evidence="2 3" key="1">
    <citation type="submission" date="2023-07" db="EMBL/GenBank/DDBJ databases">
        <authorList>
            <person name="Peeters C."/>
        </authorList>
    </citation>
    <scope>NUCLEOTIDE SEQUENCE [LARGE SCALE GENOMIC DNA]</scope>
    <source>
        <strain evidence="2 3">R-16034</strain>
    </source>
</reference>
<proteinExistence type="predicted"/>
<feature type="transmembrane region" description="Helical" evidence="1">
    <location>
        <begin position="30"/>
        <end position="47"/>
    </location>
</feature>
<keyword evidence="1" id="KW-1133">Transmembrane helix</keyword>
<gene>
    <name evidence="2" type="ORF">R16034_02643</name>
</gene>
<keyword evidence="3" id="KW-1185">Reference proteome</keyword>
<comment type="caution">
    <text evidence="2">The sequence shown here is derived from an EMBL/GenBank/DDBJ whole genome shotgun (WGS) entry which is preliminary data.</text>
</comment>
<accession>A0AB72X1N3</accession>
<dbReference type="AlphaFoldDB" id="A0AB72X1N3"/>